<evidence type="ECO:0000256" key="3">
    <source>
        <dbReference type="ARBA" id="ARBA00022553"/>
    </source>
</evidence>
<dbReference type="Gene3D" id="3.30.565.10">
    <property type="entry name" value="Histidine kinase-like ATPase, C-terminal domain"/>
    <property type="match status" value="1"/>
</dbReference>
<keyword evidence="5" id="KW-0808">Transferase</keyword>
<evidence type="ECO:0000259" key="4">
    <source>
        <dbReference type="PROSITE" id="PS50109"/>
    </source>
</evidence>
<keyword evidence="3" id="KW-0597">Phosphoprotein</keyword>
<dbReference type="SUPFAM" id="SSF55874">
    <property type="entry name" value="ATPase domain of HSP90 chaperone/DNA topoisomerase II/histidine kinase"/>
    <property type="match status" value="1"/>
</dbReference>
<dbReference type="PRINTS" id="PR00344">
    <property type="entry name" value="BCTRLSENSOR"/>
</dbReference>
<keyword evidence="6" id="KW-1185">Reference proteome</keyword>
<dbReference type="SMART" id="SM00388">
    <property type="entry name" value="HisKA"/>
    <property type="match status" value="1"/>
</dbReference>
<dbReference type="PANTHER" id="PTHR43547">
    <property type="entry name" value="TWO-COMPONENT HISTIDINE KINASE"/>
    <property type="match status" value="1"/>
</dbReference>
<dbReference type="CDD" id="cd00082">
    <property type="entry name" value="HisKA"/>
    <property type="match status" value="1"/>
</dbReference>
<dbReference type="PROSITE" id="PS50109">
    <property type="entry name" value="HIS_KIN"/>
    <property type="match status" value="1"/>
</dbReference>
<dbReference type="InterPro" id="IPR036097">
    <property type="entry name" value="HisK_dim/P_sf"/>
</dbReference>
<evidence type="ECO:0000313" key="5">
    <source>
        <dbReference type="EMBL" id="GGC67985.1"/>
    </source>
</evidence>
<dbReference type="AlphaFoldDB" id="A0A916UC30"/>
<name>A0A916UC30_9BURK</name>
<dbReference type="GO" id="GO:0000155">
    <property type="term" value="F:phosphorelay sensor kinase activity"/>
    <property type="evidence" value="ECO:0007669"/>
    <property type="project" value="InterPro"/>
</dbReference>
<dbReference type="Proteomes" id="UP000637423">
    <property type="component" value="Unassembled WGS sequence"/>
</dbReference>
<keyword evidence="5" id="KW-0418">Kinase</keyword>
<reference evidence="5" key="2">
    <citation type="submission" date="2020-09" db="EMBL/GenBank/DDBJ databases">
        <authorList>
            <person name="Sun Q."/>
            <person name="Zhou Y."/>
        </authorList>
    </citation>
    <scope>NUCLEOTIDE SEQUENCE</scope>
    <source>
        <strain evidence="5">CGMCC 1.10998</strain>
    </source>
</reference>
<reference evidence="5" key="1">
    <citation type="journal article" date="2014" name="Int. J. Syst. Evol. Microbiol.">
        <title>Complete genome sequence of Corynebacterium casei LMG S-19264T (=DSM 44701T), isolated from a smear-ripened cheese.</title>
        <authorList>
            <consortium name="US DOE Joint Genome Institute (JGI-PGF)"/>
            <person name="Walter F."/>
            <person name="Albersmeier A."/>
            <person name="Kalinowski J."/>
            <person name="Ruckert C."/>
        </authorList>
    </citation>
    <scope>NUCLEOTIDE SEQUENCE</scope>
    <source>
        <strain evidence="5">CGMCC 1.10998</strain>
    </source>
</reference>
<dbReference type="EMBL" id="BMED01000001">
    <property type="protein sequence ID" value="GGC67985.1"/>
    <property type="molecule type" value="Genomic_DNA"/>
</dbReference>
<dbReference type="CDD" id="cd00075">
    <property type="entry name" value="HATPase"/>
    <property type="match status" value="1"/>
</dbReference>
<dbReference type="SUPFAM" id="SSF47384">
    <property type="entry name" value="Homodimeric domain of signal transducing histidine kinase"/>
    <property type="match status" value="1"/>
</dbReference>
<dbReference type="InterPro" id="IPR036890">
    <property type="entry name" value="HATPase_C_sf"/>
</dbReference>
<sequence>MRLAKFIISSMEPILAEWEAFARTLMPEARRMSSLTLRDHAKPILTAIANDIDRSQAASQQRHEGLPVKGSTDYETPAAAHGALRRTSGFDMQQLAAEYRSMRSSVIKLWMAQLSDDDNWSLDEVLHFNEAVDLAMEQSIISYGEEVSRSRNTFLAILGHDLRSPLSAITMAGSYLHVATTLPDGKQAQIATTISRSAATMARMIKDLLDYSSTRLGKSLPLNPVRGNLATLCQLSIDEISSAHPEKQLMLSTSGDLEGVFDPDRVQQVLSNLLNNAVQHGAIDSPIRVSLKGGPESIILQVQNFGPPIAKEDIPSVFDPLVRIPTDEVSQDNWQDTSLGLGLYIARQVMIGHGGTINVESDEASGTVFTCVFPRQ</sequence>
<evidence type="ECO:0000256" key="2">
    <source>
        <dbReference type="ARBA" id="ARBA00012438"/>
    </source>
</evidence>
<feature type="domain" description="Histidine kinase" evidence="4">
    <location>
        <begin position="157"/>
        <end position="376"/>
    </location>
</feature>
<evidence type="ECO:0000256" key="1">
    <source>
        <dbReference type="ARBA" id="ARBA00000085"/>
    </source>
</evidence>
<dbReference type="InterPro" id="IPR003661">
    <property type="entry name" value="HisK_dim/P_dom"/>
</dbReference>
<dbReference type="PANTHER" id="PTHR43547:SF2">
    <property type="entry name" value="HYBRID SIGNAL TRANSDUCTION HISTIDINE KINASE C"/>
    <property type="match status" value="1"/>
</dbReference>
<dbReference type="EC" id="2.7.13.3" evidence="2"/>
<comment type="caution">
    <text evidence="5">The sequence shown here is derived from an EMBL/GenBank/DDBJ whole genome shotgun (WGS) entry which is preliminary data.</text>
</comment>
<accession>A0A916UC30</accession>
<proteinExistence type="predicted"/>
<gene>
    <name evidence="5" type="ORF">GCM10011396_13800</name>
</gene>
<protein>
    <recommendedName>
        <fullName evidence="2">histidine kinase</fullName>
        <ecNumber evidence="2">2.7.13.3</ecNumber>
    </recommendedName>
</protein>
<dbReference type="InterPro" id="IPR003594">
    <property type="entry name" value="HATPase_dom"/>
</dbReference>
<dbReference type="InterPro" id="IPR005467">
    <property type="entry name" value="His_kinase_dom"/>
</dbReference>
<dbReference type="SMART" id="SM00387">
    <property type="entry name" value="HATPase_c"/>
    <property type="match status" value="1"/>
</dbReference>
<dbReference type="Gene3D" id="1.10.287.130">
    <property type="match status" value="1"/>
</dbReference>
<dbReference type="InterPro" id="IPR004358">
    <property type="entry name" value="Sig_transdc_His_kin-like_C"/>
</dbReference>
<organism evidence="5 6">
    <name type="scientific">Undibacterium terreum</name>
    <dbReference type="NCBI Taxonomy" id="1224302"/>
    <lineage>
        <taxon>Bacteria</taxon>
        <taxon>Pseudomonadati</taxon>
        <taxon>Pseudomonadota</taxon>
        <taxon>Betaproteobacteria</taxon>
        <taxon>Burkholderiales</taxon>
        <taxon>Oxalobacteraceae</taxon>
        <taxon>Undibacterium</taxon>
    </lineage>
</organism>
<dbReference type="RefSeq" id="WP_188565183.1">
    <property type="nucleotide sequence ID" value="NZ_BMED01000001.1"/>
</dbReference>
<comment type="catalytic activity">
    <reaction evidence="1">
        <text>ATP + protein L-histidine = ADP + protein N-phospho-L-histidine.</text>
        <dbReference type="EC" id="2.7.13.3"/>
    </reaction>
</comment>
<dbReference type="Pfam" id="PF02518">
    <property type="entry name" value="HATPase_c"/>
    <property type="match status" value="1"/>
</dbReference>
<dbReference type="Pfam" id="PF00512">
    <property type="entry name" value="HisKA"/>
    <property type="match status" value="1"/>
</dbReference>
<evidence type="ECO:0000313" key="6">
    <source>
        <dbReference type="Proteomes" id="UP000637423"/>
    </source>
</evidence>